<accession>A0A917DSM7</accession>
<proteinExistence type="predicted"/>
<evidence type="ECO:0000313" key="3">
    <source>
        <dbReference type="Proteomes" id="UP000609064"/>
    </source>
</evidence>
<comment type="caution">
    <text evidence="2">The sequence shown here is derived from an EMBL/GenBank/DDBJ whole genome shotgun (WGS) entry which is preliminary data.</text>
</comment>
<evidence type="ECO:0008006" key="4">
    <source>
        <dbReference type="Google" id="ProtNLM"/>
    </source>
</evidence>
<keyword evidence="1" id="KW-0472">Membrane</keyword>
<keyword evidence="3" id="KW-1185">Reference proteome</keyword>
<evidence type="ECO:0000313" key="2">
    <source>
        <dbReference type="EMBL" id="GGD64923.1"/>
    </source>
</evidence>
<protein>
    <recommendedName>
        <fullName evidence="4">SHOCT domain-containing protein</fullName>
    </recommendedName>
</protein>
<dbReference type="EMBL" id="BMKK01000006">
    <property type="protein sequence ID" value="GGD64923.1"/>
    <property type="molecule type" value="Genomic_DNA"/>
</dbReference>
<feature type="transmembrane region" description="Helical" evidence="1">
    <location>
        <begin position="12"/>
        <end position="36"/>
    </location>
</feature>
<name>A0A917DSM7_9BACT</name>
<sequence length="104" mass="12297">MVGYVGSDRRIGFWPAFFWSIILSPLIGIIITFNSTKKEEEEYRKKMLELQQNQLKPQNDKKLRKNLEEQLVKALTLYEKGIISEQEYSELEMGIKKDIDDLKE</sequence>
<evidence type="ECO:0000256" key="1">
    <source>
        <dbReference type="SAM" id="Phobius"/>
    </source>
</evidence>
<organism evidence="2 3">
    <name type="scientific">Emticicia aquatilis</name>
    <dbReference type="NCBI Taxonomy" id="1537369"/>
    <lineage>
        <taxon>Bacteria</taxon>
        <taxon>Pseudomonadati</taxon>
        <taxon>Bacteroidota</taxon>
        <taxon>Cytophagia</taxon>
        <taxon>Cytophagales</taxon>
        <taxon>Leadbetterellaceae</taxon>
        <taxon>Emticicia</taxon>
    </lineage>
</organism>
<dbReference type="Proteomes" id="UP000609064">
    <property type="component" value="Unassembled WGS sequence"/>
</dbReference>
<dbReference type="AlphaFoldDB" id="A0A917DSM7"/>
<keyword evidence="1" id="KW-0812">Transmembrane</keyword>
<reference evidence="2" key="1">
    <citation type="journal article" date="2014" name="Int. J. Syst. Evol. Microbiol.">
        <title>Complete genome sequence of Corynebacterium casei LMG S-19264T (=DSM 44701T), isolated from a smear-ripened cheese.</title>
        <authorList>
            <consortium name="US DOE Joint Genome Institute (JGI-PGF)"/>
            <person name="Walter F."/>
            <person name="Albersmeier A."/>
            <person name="Kalinowski J."/>
            <person name="Ruckert C."/>
        </authorList>
    </citation>
    <scope>NUCLEOTIDE SEQUENCE</scope>
    <source>
        <strain evidence="2">CGMCC 1.15958</strain>
    </source>
</reference>
<gene>
    <name evidence="2" type="ORF">GCM10011514_31170</name>
</gene>
<reference evidence="2" key="2">
    <citation type="submission" date="2020-09" db="EMBL/GenBank/DDBJ databases">
        <authorList>
            <person name="Sun Q."/>
            <person name="Zhou Y."/>
        </authorList>
    </citation>
    <scope>NUCLEOTIDE SEQUENCE</scope>
    <source>
        <strain evidence="2">CGMCC 1.15958</strain>
    </source>
</reference>
<keyword evidence="1" id="KW-1133">Transmembrane helix</keyword>